<protein>
    <submittedName>
        <fullName evidence="3">Inositol phosphatase</fullName>
    </submittedName>
</protein>
<dbReference type="PRINTS" id="PR00377">
    <property type="entry name" value="IMPHPHTASES"/>
</dbReference>
<keyword evidence="4" id="KW-1185">Reference proteome</keyword>
<comment type="cofactor">
    <cofactor evidence="2">
        <name>Mg(2+)</name>
        <dbReference type="ChEBI" id="CHEBI:18420"/>
    </cofactor>
</comment>
<keyword evidence="2" id="KW-0460">Magnesium</keyword>
<gene>
    <name evidence="3" type="primary">suhB</name>
    <name evidence="3" type="ORF">GCM10011396_11820</name>
</gene>
<comment type="similarity">
    <text evidence="1">Belongs to the inositol monophosphatase superfamily.</text>
</comment>
<evidence type="ECO:0000256" key="2">
    <source>
        <dbReference type="PIRSR" id="PIRSR600760-2"/>
    </source>
</evidence>
<reference evidence="3" key="1">
    <citation type="journal article" date="2014" name="Int. J. Syst. Evol. Microbiol.">
        <title>Complete genome sequence of Corynebacterium casei LMG S-19264T (=DSM 44701T), isolated from a smear-ripened cheese.</title>
        <authorList>
            <consortium name="US DOE Joint Genome Institute (JGI-PGF)"/>
            <person name="Walter F."/>
            <person name="Albersmeier A."/>
            <person name="Kalinowski J."/>
            <person name="Ruckert C."/>
        </authorList>
    </citation>
    <scope>NUCLEOTIDE SEQUENCE</scope>
    <source>
        <strain evidence="3">CGMCC 1.10998</strain>
    </source>
</reference>
<dbReference type="AlphaFoldDB" id="A0A916UBQ5"/>
<dbReference type="EMBL" id="BMED01000001">
    <property type="protein sequence ID" value="GGC66396.1"/>
    <property type="molecule type" value="Genomic_DNA"/>
</dbReference>
<organism evidence="3 4">
    <name type="scientific">Undibacterium terreum</name>
    <dbReference type="NCBI Taxonomy" id="1224302"/>
    <lineage>
        <taxon>Bacteria</taxon>
        <taxon>Pseudomonadati</taxon>
        <taxon>Pseudomonadota</taxon>
        <taxon>Betaproteobacteria</taxon>
        <taxon>Burkholderiales</taxon>
        <taxon>Oxalobacteraceae</taxon>
        <taxon>Undibacterium</taxon>
    </lineage>
</organism>
<feature type="binding site" evidence="2">
    <location>
        <position position="96"/>
    </location>
    <ligand>
        <name>Mg(2+)</name>
        <dbReference type="ChEBI" id="CHEBI:18420"/>
        <label>1</label>
        <note>catalytic</note>
    </ligand>
</feature>
<dbReference type="PANTHER" id="PTHR20854:SF4">
    <property type="entry name" value="INOSITOL-1-MONOPHOSPHATASE-RELATED"/>
    <property type="match status" value="1"/>
</dbReference>
<name>A0A916UBQ5_9BURK</name>
<dbReference type="Proteomes" id="UP000637423">
    <property type="component" value="Unassembled WGS sequence"/>
</dbReference>
<dbReference type="GO" id="GO:0006020">
    <property type="term" value="P:inositol metabolic process"/>
    <property type="evidence" value="ECO:0007669"/>
    <property type="project" value="TreeGrafter"/>
</dbReference>
<dbReference type="SUPFAM" id="SSF56655">
    <property type="entry name" value="Carbohydrate phosphatase"/>
    <property type="match status" value="1"/>
</dbReference>
<evidence type="ECO:0000313" key="3">
    <source>
        <dbReference type="EMBL" id="GGC66396.1"/>
    </source>
</evidence>
<dbReference type="RefSeq" id="WP_229750939.1">
    <property type="nucleotide sequence ID" value="NZ_BMED01000001.1"/>
</dbReference>
<dbReference type="Pfam" id="PF00459">
    <property type="entry name" value="Inositol_P"/>
    <property type="match status" value="1"/>
</dbReference>
<accession>A0A916UBQ5</accession>
<dbReference type="PANTHER" id="PTHR20854">
    <property type="entry name" value="INOSITOL MONOPHOSPHATASE"/>
    <property type="match status" value="1"/>
</dbReference>
<sequence length="275" mass="29076">MTTNTQQTQQNMNEEGILLAQVVQIIQSAGQRLKERYSAGARPRNAENLVAALDANDAASLDILRDALSAARPGAQWAEDEVEGGMLPAGEWWIVDPVEGNINHIHGMEDWSVTATLVRDNIPVLTAIYLPLSGQTYTAIRGHGAWLNGSRLHASVKTALNTALVATGQAKPGEGKETYRRIGQSVTAMLEAALVVRVSVPATSQLLHVAAGSMDAFWQFSNVRSGLVAGALLAAEAGAIVTDTHGRPWTLASDNFLASAPAVHADAVAVLCTIV</sequence>
<evidence type="ECO:0000256" key="1">
    <source>
        <dbReference type="ARBA" id="ARBA00009759"/>
    </source>
</evidence>
<dbReference type="GO" id="GO:0007165">
    <property type="term" value="P:signal transduction"/>
    <property type="evidence" value="ECO:0007669"/>
    <property type="project" value="TreeGrafter"/>
</dbReference>
<dbReference type="InterPro" id="IPR000760">
    <property type="entry name" value="Inositol_monophosphatase-like"/>
</dbReference>
<dbReference type="GO" id="GO:0046872">
    <property type="term" value="F:metal ion binding"/>
    <property type="evidence" value="ECO:0007669"/>
    <property type="project" value="UniProtKB-KW"/>
</dbReference>
<comment type="caution">
    <text evidence="3">The sequence shown here is derived from an EMBL/GenBank/DDBJ whole genome shotgun (WGS) entry which is preliminary data.</text>
</comment>
<evidence type="ECO:0000313" key="4">
    <source>
        <dbReference type="Proteomes" id="UP000637423"/>
    </source>
</evidence>
<keyword evidence="2" id="KW-0479">Metal-binding</keyword>
<proteinExistence type="inferred from homology"/>
<reference evidence="3" key="2">
    <citation type="submission" date="2020-09" db="EMBL/GenBank/DDBJ databases">
        <authorList>
            <person name="Sun Q."/>
            <person name="Zhou Y."/>
        </authorList>
    </citation>
    <scope>NUCLEOTIDE SEQUENCE</scope>
    <source>
        <strain evidence="3">CGMCC 1.10998</strain>
    </source>
</reference>
<dbReference type="Gene3D" id="3.40.190.80">
    <property type="match status" value="1"/>
</dbReference>
<dbReference type="GO" id="GO:0008934">
    <property type="term" value="F:inositol monophosphate 1-phosphatase activity"/>
    <property type="evidence" value="ECO:0007669"/>
    <property type="project" value="TreeGrafter"/>
</dbReference>
<dbReference type="Gene3D" id="3.30.540.10">
    <property type="entry name" value="Fructose-1,6-Bisphosphatase, subunit A, domain 1"/>
    <property type="match status" value="1"/>
</dbReference>